<organism evidence="1 2">
    <name type="scientific">Sphaerodactylus townsendi</name>
    <dbReference type="NCBI Taxonomy" id="933632"/>
    <lineage>
        <taxon>Eukaryota</taxon>
        <taxon>Metazoa</taxon>
        <taxon>Chordata</taxon>
        <taxon>Craniata</taxon>
        <taxon>Vertebrata</taxon>
        <taxon>Euteleostomi</taxon>
        <taxon>Lepidosauria</taxon>
        <taxon>Squamata</taxon>
        <taxon>Bifurcata</taxon>
        <taxon>Gekkota</taxon>
        <taxon>Sphaerodactylidae</taxon>
        <taxon>Sphaerodactylus</taxon>
    </lineage>
</organism>
<dbReference type="EMBL" id="CM037614">
    <property type="protein sequence ID" value="KAH8017086.1"/>
    <property type="molecule type" value="Genomic_DNA"/>
</dbReference>
<sequence length="99" mass="11089">MKKKLLPPPPPRLHVPPSAAGSPGPGAGWRRRRPLSLLPFLSLRDYGFCMAVLLFFCLGSLFYQLNGGPPHFLLDLRRYLASFFRGMLMQCPDGFSINV</sequence>
<evidence type="ECO:0000313" key="1">
    <source>
        <dbReference type="EMBL" id="KAH8017086.1"/>
    </source>
</evidence>
<comment type="caution">
    <text evidence="1">The sequence shown here is derived from an EMBL/GenBank/DDBJ whole genome shotgun (WGS) entry which is preliminary data.</text>
</comment>
<dbReference type="Proteomes" id="UP000827872">
    <property type="component" value="Linkage Group LG01"/>
</dbReference>
<accession>A0ACB8GBN2</accession>
<name>A0ACB8GBN2_9SAUR</name>
<reference evidence="1" key="1">
    <citation type="submission" date="2021-08" db="EMBL/GenBank/DDBJ databases">
        <title>The first chromosome-level gecko genome reveals the dynamic sex chromosomes of Neotropical dwarf geckos (Sphaerodactylidae: Sphaerodactylus).</title>
        <authorList>
            <person name="Pinto B.J."/>
            <person name="Keating S.E."/>
            <person name="Gamble T."/>
        </authorList>
    </citation>
    <scope>NUCLEOTIDE SEQUENCE</scope>
    <source>
        <strain evidence="1">TG3544</strain>
    </source>
</reference>
<keyword evidence="2" id="KW-1185">Reference proteome</keyword>
<evidence type="ECO:0000313" key="2">
    <source>
        <dbReference type="Proteomes" id="UP000827872"/>
    </source>
</evidence>
<protein>
    <submittedName>
        <fullName evidence="1">Uncharacterized protein</fullName>
    </submittedName>
</protein>
<proteinExistence type="predicted"/>
<gene>
    <name evidence="1" type="ORF">K3G42_026038</name>
</gene>